<dbReference type="Proteomes" id="UP000005947">
    <property type="component" value="Unassembled WGS sequence"/>
</dbReference>
<name>F1T4B9_9ACTN</name>
<protein>
    <submittedName>
        <fullName evidence="2">Uncharacterized protein</fullName>
    </submittedName>
</protein>
<organism evidence="2 3">
    <name type="scientific">Fannyhessea vaginae DSM 15829</name>
    <dbReference type="NCBI Taxonomy" id="525256"/>
    <lineage>
        <taxon>Bacteria</taxon>
        <taxon>Bacillati</taxon>
        <taxon>Actinomycetota</taxon>
        <taxon>Coriobacteriia</taxon>
        <taxon>Coriobacteriales</taxon>
        <taxon>Atopobiaceae</taxon>
        <taxon>Fannyhessea</taxon>
    </lineage>
</organism>
<keyword evidence="1" id="KW-0812">Transmembrane</keyword>
<evidence type="ECO:0000313" key="2">
    <source>
        <dbReference type="EMBL" id="EGF23563.1"/>
    </source>
</evidence>
<gene>
    <name evidence="2" type="ORF">HMPREF0091_10510</name>
</gene>
<comment type="caution">
    <text evidence="2">The sequence shown here is derived from an EMBL/GenBank/DDBJ whole genome shotgun (WGS) entry which is preliminary data.</text>
</comment>
<reference evidence="2 3" key="1">
    <citation type="submission" date="2011-02" db="EMBL/GenBank/DDBJ databases">
        <authorList>
            <person name="Muzny D."/>
            <person name="Qin X."/>
            <person name="Buhay C."/>
            <person name="Dugan-Rocha S."/>
            <person name="Ding Y."/>
            <person name="Chen G."/>
            <person name="Hawes A."/>
            <person name="Holder M."/>
            <person name="Jhangiani S."/>
            <person name="Johnson A."/>
            <person name="Khan Z."/>
            <person name="Li Z."/>
            <person name="Liu W."/>
            <person name="Liu X."/>
            <person name="Perez L."/>
            <person name="Shen H."/>
            <person name="Wang Q."/>
            <person name="Watt J."/>
            <person name="Xi L."/>
            <person name="Xin Y."/>
            <person name="Zhou J."/>
            <person name="Deng J."/>
            <person name="Jiang H."/>
            <person name="Liu Y."/>
            <person name="Qu J."/>
            <person name="Song X.-Z."/>
            <person name="Zhang L."/>
            <person name="Villasana D."/>
            <person name="Johnson A."/>
            <person name="Liu J."/>
            <person name="Liyanage D."/>
            <person name="Lorensuhewa L."/>
            <person name="Robinson T."/>
            <person name="Song A."/>
            <person name="Song B.-B."/>
            <person name="Dinh H."/>
            <person name="Thornton R."/>
            <person name="Coyle M."/>
            <person name="Francisco L."/>
            <person name="Jackson L."/>
            <person name="Javaid M."/>
            <person name="Korchina V."/>
            <person name="Kovar C."/>
            <person name="Mata R."/>
            <person name="Mathew T."/>
            <person name="Ngo R."/>
            <person name="Nguyen L."/>
            <person name="Nguyen N."/>
            <person name="Okwuonu G."/>
            <person name="Ongeri F."/>
            <person name="Pham C."/>
            <person name="Simmons D."/>
            <person name="Wilczek-Boney K."/>
            <person name="Hale W."/>
            <person name="Jakkamsetti A."/>
            <person name="Pham P."/>
            <person name="Ruth R."/>
            <person name="San Lucas F."/>
            <person name="Warren J."/>
            <person name="Zhang J."/>
            <person name="Zhao Z."/>
            <person name="Zhou C."/>
            <person name="Zhu D."/>
            <person name="Lee S."/>
            <person name="Bess C."/>
            <person name="Blankenburg K."/>
            <person name="Forbes L."/>
            <person name="Fu Q."/>
            <person name="Gubbala S."/>
            <person name="Hirani K."/>
            <person name="Jayaseelan J.C."/>
            <person name="Lara F."/>
            <person name="Munidasa M."/>
            <person name="Palculict T."/>
            <person name="Patil S."/>
            <person name="Pu L.-L."/>
            <person name="Saada N."/>
            <person name="Tang L."/>
            <person name="Weissenberger G."/>
            <person name="Zhu Y."/>
            <person name="Hemphill L."/>
            <person name="Shang Y."/>
            <person name="Youmans B."/>
            <person name="Ayvaz T."/>
            <person name="Ross M."/>
            <person name="Santibanez J."/>
            <person name="Aqrawi P."/>
            <person name="Gross S."/>
            <person name="Joshi V."/>
            <person name="Fowler G."/>
            <person name="Nazareth L."/>
            <person name="Reid J."/>
            <person name="Worley K."/>
            <person name="Petrosino J."/>
            <person name="Highlander S."/>
            <person name="Gibbs R."/>
        </authorList>
    </citation>
    <scope>NUCLEOTIDE SEQUENCE [LARGE SCALE GENOMIC DNA]</scope>
    <source>
        <strain evidence="2 3">DSM 15829</strain>
    </source>
</reference>
<keyword evidence="3" id="KW-1185">Reference proteome</keyword>
<feature type="transmembrane region" description="Helical" evidence="1">
    <location>
        <begin position="36"/>
        <end position="54"/>
    </location>
</feature>
<sequence length="105" mass="12173">MMDYRHINNAHHSHKSVEEGIVMENDESLSLLIQKCMWICLILLAAGLFVFSLLAQNVIYGAVSLVLALICEKCGYKALFAEFDLKIERKKELWRKRKYGIQSRK</sequence>
<dbReference type="AlphaFoldDB" id="F1T4B9"/>
<dbReference type="EMBL" id="ACGK02000001">
    <property type="protein sequence ID" value="EGF23563.1"/>
    <property type="molecule type" value="Genomic_DNA"/>
</dbReference>
<keyword evidence="1" id="KW-0472">Membrane</keyword>
<evidence type="ECO:0000313" key="3">
    <source>
        <dbReference type="Proteomes" id="UP000005947"/>
    </source>
</evidence>
<proteinExistence type="predicted"/>
<accession>F1T4B9</accession>
<evidence type="ECO:0000256" key="1">
    <source>
        <dbReference type="SAM" id="Phobius"/>
    </source>
</evidence>
<keyword evidence="1" id="KW-1133">Transmembrane helix</keyword>